<organism evidence="1 2">
    <name type="scientific">Aeromicrobium chenweiae</name>
    <dbReference type="NCBI Taxonomy" id="2079793"/>
    <lineage>
        <taxon>Bacteria</taxon>
        <taxon>Bacillati</taxon>
        <taxon>Actinomycetota</taxon>
        <taxon>Actinomycetes</taxon>
        <taxon>Propionibacteriales</taxon>
        <taxon>Nocardioidaceae</taxon>
        <taxon>Aeromicrobium</taxon>
    </lineage>
</organism>
<dbReference type="EMBL" id="CP026952">
    <property type="protein sequence ID" value="AWB91592.1"/>
    <property type="molecule type" value="Genomic_DNA"/>
</dbReference>
<dbReference type="InterPro" id="IPR015943">
    <property type="entry name" value="WD40/YVTN_repeat-like_dom_sf"/>
</dbReference>
<dbReference type="Gene3D" id="2.130.10.10">
    <property type="entry name" value="YVTN repeat-like/Quinoprotein amine dehydrogenase"/>
    <property type="match status" value="1"/>
</dbReference>
<name>A0A2S0WJX8_9ACTN</name>
<dbReference type="KEGG" id="aez:C3E78_04820"/>
<accession>A0A5F2ESK4</accession>
<keyword evidence="2" id="KW-1185">Reference proteome</keyword>
<dbReference type="OrthoDB" id="504981at2"/>
<reference evidence="2" key="1">
    <citation type="submission" date="2018-01" db="EMBL/GenBank/DDBJ databases">
        <authorList>
            <person name="Li J."/>
        </authorList>
    </citation>
    <scope>NUCLEOTIDE SEQUENCE [LARGE SCALE GENOMIC DNA]</scope>
    <source>
        <strain evidence="2">592</strain>
    </source>
</reference>
<accession>A0A2S0WJX8</accession>
<gene>
    <name evidence="1" type="ORF">C3E78_04820</name>
</gene>
<proteinExistence type="predicted"/>
<protein>
    <submittedName>
        <fullName evidence="1">Superoxide dismutase</fullName>
    </submittedName>
</protein>
<dbReference type="RefSeq" id="WP_108577238.1">
    <property type="nucleotide sequence ID" value="NZ_CP026952.1"/>
</dbReference>
<evidence type="ECO:0000313" key="1">
    <source>
        <dbReference type="EMBL" id="AWB91592.1"/>
    </source>
</evidence>
<dbReference type="Proteomes" id="UP000244384">
    <property type="component" value="Chromosome"/>
</dbReference>
<evidence type="ECO:0000313" key="2">
    <source>
        <dbReference type="Proteomes" id="UP000244384"/>
    </source>
</evidence>
<dbReference type="AlphaFoldDB" id="A0A2S0WJX8"/>
<dbReference type="SUPFAM" id="SSF63825">
    <property type="entry name" value="YWTD domain"/>
    <property type="match status" value="1"/>
</dbReference>
<sequence>MTMFRRAVTLAALLLAATTVPATAHDRHHGHSWHDHGSALPDRIELPSGWLPEGITTDGTNLYSGSRADGAILKISLRSGRTTRFAGAPGRVAVGIDHDRRRDVLWVAGGPGQEVRAQDADTGRVLATYAFPSASTRFVNDLTVTDRGVFATDSLSKELLVIPFARGRGARLPDPGRATTVPLTGDLQLAAGNNLNGIVSYGRTLVAVQSNTGLLFAIDSRSGRTREIDTGGVTFVNGDGLERGRGVLYVVRNRDNTIVVVDLDRGLRTAEVVDTIDRDDFAAAVDVPSTVALVKGSLFAVNARFGIADPQTADYWITRADARR</sequence>